<gene>
    <name evidence="1" type="ORF">FYJ39_05070</name>
</gene>
<name>A0A7X2NJE7_9CLOT</name>
<dbReference type="EMBL" id="VUMD01000003">
    <property type="protein sequence ID" value="MSS35969.1"/>
    <property type="molecule type" value="Genomic_DNA"/>
</dbReference>
<organism evidence="1 2">
    <name type="scientific">Clostridium porci</name>
    <dbReference type="NCBI Taxonomy" id="2605778"/>
    <lineage>
        <taxon>Bacteria</taxon>
        <taxon>Bacillati</taxon>
        <taxon>Bacillota</taxon>
        <taxon>Clostridia</taxon>
        <taxon>Eubacteriales</taxon>
        <taxon>Clostridiaceae</taxon>
        <taxon>Clostridium</taxon>
    </lineage>
</organism>
<keyword evidence="2" id="KW-1185">Reference proteome</keyword>
<evidence type="ECO:0000313" key="1">
    <source>
        <dbReference type="EMBL" id="MSS35969.1"/>
    </source>
</evidence>
<dbReference type="AlphaFoldDB" id="A0A7X2NJE7"/>
<comment type="caution">
    <text evidence="1">The sequence shown here is derived from an EMBL/GenBank/DDBJ whole genome shotgun (WGS) entry which is preliminary data.</text>
</comment>
<reference evidence="1 2" key="1">
    <citation type="submission" date="2019-08" db="EMBL/GenBank/DDBJ databases">
        <title>In-depth cultivation of the pig gut microbiome towards novel bacterial diversity and tailored functional studies.</title>
        <authorList>
            <person name="Wylensek D."/>
            <person name="Hitch T.C.A."/>
            <person name="Clavel T."/>
        </authorList>
    </citation>
    <scope>NUCLEOTIDE SEQUENCE [LARGE SCALE GENOMIC DNA]</scope>
    <source>
        <strain evidence="1 2">WCA-389-WT-23D1</strain>
    </source>
</reference>
<proteinExistence type="predicted"/>
<evidence type="ECO:0000313" key="2">
    <source>
        <dbReference type="Proteomes" id="UP000429958"/>
    </source>
</evidence>
<dbReference type="RefSeq" id="WP_154471360.1">
    <property type="nucleotide sequence ID" value="NZ_VUMD01000003.1"/>
</dbReference>
<dbReference type="Proteomes" id="UP000429958">
    <property type="component" value="Unassembled WGS sequence"/>
</dbReference>
<protein>
    <submittedName>
        <fullName evidence="1">Uncharacterized protein</fullName>
    </submittedName>
</protein>
<sequence>MSLNKVMDKQMEYEKWILRNLIHSKIFQYSYNSRYIVRYIKHYFPDITHEEFIHAMARCGFYADIIGVDVAVFIMPGSAAIVKAGE</sequence>
<accession>A0A7X2NJE7</accession>